<keyword evidence="3" id="KW-1185">Reference proteome</keyword>
<keyword evidence="1" id="KW-0732">Signal</keyword>
<gene>
    <name evidence="2" type="primary">Hypp4644</name>
    <name evidence="2" type="ORF">BLAG_LOCUS23451</name>
</gene>
<feature type="signal peptide" evidence="1">
    <location>
        <begin position="1"/>
        <end position="21"/>
    </location>
</feature>
<protein>
    <submittedName>
        <fullName evidence="2">Hypp4644 protein</fullName>
    </submittedName>
</protein>
<feature type="chain" id="PRO_5035440395" evidence="1">
    <location>
        <begin position="22"/>
        <end position="123"/>
    </location>
</feature>
<organism evidence="2 3">
    <name type="scientific">Branchiostoma lanceolatum</name>
    <name type="common">Common lancelet</name>
    <name type="synonym">Amphioxus lanceolatum</name>
    <dbReference type="NCBI Taxonomy" id="7740"/>
    <lineage>
        <taxon>Eukaryota</taxon>
        <taxon>Metazoa</taxon>
        <taxon>Chordata</taxon>
        <taxon>Cephalochordata</taxon>
        <taxon>Leptocardii</taxon>
        <taxon>Amphioxiformes</taxon>
        <taxon>Branchiostomatidae</taxon>
        <taxon>Branchiostoma</taxon>
    </lineage>
</organism>
<sequence length="123" mass="13944">MEMKEAVRWLLCLCVLEAVSGQMMRFMNRQHYHNLNDVQCSNLACRLARRGECQADTQKCGSCLEGYVEERGLCKQDGYDELQAEARAARQAIPKLLFGKLYTNSTIVITSAMACLLRAMFLV</sequence>
<accession>A0A8K0AB29</accession>
<proteinExistence type="predicted"/>
<evidence type="ECO:0000313" key="2">
    <source>
        <dbReference type="EMBL" id="CAH1271413.1"/>
    </source>
</evidence>
<dbReference type="Proteomes" id="UP000838412">
    <property type="component" value="Chromosome 8"/>
</dbReference>
<dbReference type="EMBL" id="OV696693">
    <property type="protein sequence ID" value="CAH1271413.1"/>
    <property type="molecule type" value="Genomic_DNA"/>
</dbReference>
<name>A0A8K0AB29_BRALA</name>
<dbReference type="AlphaFoldDB" id="A0A8K0AB29"/>
<reference evidence="2" key="1">
    <citation type="submission" date="2022-01" db="EMBL/GenBank/DDBJ databases">
        <authorList>
            <person name="Braso-Vives M."/>
        </authorList>
    </citation>
    <scope>NUCLEOTIDE SEQUENCE</scope>
</reference>
<evidence type="ECO:0000313" key="3">
    <source>
        <dbReference type="Proteomes" id="UP000838412"/>
    </source>
</evidence>
<evidence type="ECO:0000256" key="1">
    <source>
        <dbReference type="SAM" id="SignalP"/>
    </source>
</evidence>